<keyword evidence="7 9" id="KW-0811">Translocation</keyword>
<keyword evidence="8 9" id="KW-0472">Membrane</keyword>
<feature type="transmembrane region" description="Helical" evidence="9">
    <location>
        <begin position="269"/>
        <end position="287"/>
    </location>
</feature>
<dbReference type="PANTHER" id="PTHR10906">
    <property type="entry name" value="SECY/SEC61-ALPHA FAMILY MEMBER"/>
    <property type="match status" value="1"/>
</dbReference>
<gene>
    <name evidence="9 13" type="primary">secY</name>
    <name evidence="13" type="ORF">J4215_05955</name>
</gene>
<evidence type="ECO:0000256" key="8">
    <source>
        <dbReference type="ARBA" id="ARBA00023136"/>
    </source>
</evidence>
<dbReference type="NCBIfam" id="TIGR00967">
    <property type="entry name" value="3a0501s007"/>
    <property type="match status" value="1"/>
</dbReference>
<dbReference type="GO" id="GO:0006605">
    <property type="term" value="P:protein targeting"/>
    <property type="evidence" value="ECO:0007669"/>
    <property type="project" value="UniProtKB-UniRule"/>
</dbReference>
<dbReference type="Gene3D" id="1.10.3370.10">
    <property type="entry name" value="SecY subunit domain"/>
    <property type="match status" value="1"/>
</dbReference>
<proteinExistence type="inferred from homology"/>
<dbReference type="GO" id="GO:0065002">
    <property type="term" value="P:intracellular protein transmembrane transport"/>
    <property type="evidence" value="ECO:0007669"/>
    <property type="project" value="UniProtKB-UniRule"/>
</dbReference>
<evidence type="ECO:0000256" key="7">
    <source>
        <dbReference type="ARBA" id="ARBA00023010"/>
    </source>
</evidence>
<evidence type="ECO:0000256" key="12">
    <source>
        <dbReference type="RuleBase" id="RU004349"/>
    </source>
</evidence>
<dbReference type="PIRSF" id="PIRSF004557">
    <property type="entry name" value="SecY"/>
    <property type="match status" value="1"/>
</dbReference>
<dbReference type="SUPFAM" id="SSF103491">
    <property type="entry name" value="Preprotein translocase SecY subunit"/>
    <property type="match status" value="1"/>
</dbReference>
<protein>
    <recommendedName>
        <fullName evidence="9 10">Protein translocase subunit SecY</fullName>
    </recommendedName>
    <alternativeName>
        <fullName evidence="9">Protein transport protein SEC61 subunit alpha homolog</fullName>
    </alternativeName>
</protein>
<dbReference type="PRINTS" id="PR00303">
    <property type="entry name" value="SECYTRNLCASE"/>
</dbReference>
<dbReference type="GO" id="GO:0005886">
    <property type="term" value="C:plasma membrane"/>
    <property type="evidence" value="ECO:0007669"/>
    <property type="project" value="UniProtKB-SubCell"/>
</dbReference>
<evidence type="ECO:0000256" key="4">
    <source>
        <dbReference type="ARBA" id="ARBA00022692"/>
    </source>
</evidence>
<evidence type="ECO:0000256" key="1">
    <source>
        <dbReference type="ARBA" id="ARBA00004141"/>
    </source>
</evidence>
<reference evidence="13" key="2">
    <citation type="submission" date="2021-05" db="EMBL/GenBank/DDBJ databases">
        <title>Protein family content uncovers lineage relationships and bacterial pathway maintenance mechanisms in DPANN archaea.</title>
        <authorList>
            <person name="Castelle C.J."/>
            <person name="Meheust R."/>
            <person name="Jaffe A.L."/>
            <person name="Seitz K."/>
            <person name="Gong X."/>
            <person name="Baker B.J."/>
            <person name="Banfield J.F."/>
        </authorList>
    </citation>
    <scope>NUCLEOTIDE SEQUENCE</scope>
    <source>
        <strain evidence="13">RIFCSPLOWO2_01_FULL_AR10_48_17</strain>
    </source>
</reference>
<dbReference type="InterPro" id="IPR030659">
    <property type="entry name" value="SecY_CS"/>
</dbReference>
<comment type="caution">
    <text evidence="9">Lacks conserved residue(s) required for the propagation of feature annotation.</text>
</comment>
<evidence type="ECO:0000256" key="3">
    <source>
        <dbReference type="ARBA" id="ARBA00022448"/>
    </source>
</evidence>
<feature type="transmembrane region" description="Helical" evidence="9">
    <location>
        <begin position="399"/>
        <end position="417"/>
    </location>
</feature>
<feature type="transmembrane region" description="Helical" evidence="9">
    <location>
        <begin position="116"/>
        <end position="138"/>
    </location>
</feature>
<dbReference type="AlphaFoldDB" id="A0A8T4LBK5"/>
<feature type="transmembrane region" description="Helical" evidence="9">
    <location>
        <begin position="342"/>
        <end position="361"/>
    </location>
</feature>
<evidence type="ECO:0000313" key="14">
    <source>
        <dbReference type="Proteomes" id="UP000675968"/>
    </source>
</evidence>
<comment type="subunit">
    <text evidence="9">Component of the Sec protein translocase complex. Heterotrimer consisting of alpha (SecY), beta (SecG) and gamma (SecE) subunits. The heterotrimers can form oligomers, although 1 heterotrimer is thought to be able to translocate proteins. Interacts with the ribosome. May interact with SecDF, and other proteins may be involved.</text>
</comment>
<evidence type="ECO:0000256" key="2">
    <source>
        <dbReference type="ARBA" id="ARBA00005751"/>
    </source>
</evidence>
<dbReference type="Pfam" id="PF00344">
    <property type="entry name" value="SecY"/>
    <property type="match status" value="1"/>
</dbReference>
<keyword evidence="3 9" id="KW-0813">Transport</keyword>
<dbReference type="NCBIfam" id="NF006341">
    <property type="entry name" value="PRK08568.1-5"/>
    <property type="match status" value="1"/>
</dbReference>
<feature type="transmembrane region" description="Helical" evidence="9">
    <location>
        <begin position="72"/>
        <end position="95"/>
    </location>
</feature>
<comment type="caution">
    <text evidence="13">The sequence shown here is derived from an EMBL/GenBank/DDBJ whole genome shotgun (WGS) entry which is preliminary data.</text>
</comment>
<dbReference type="EMBL" id="JAGVWC010000012">
    <property type="protein sequence ID" value="MBS3062100.1"/>
    <property type="molecule type" value="Genomic_DNA"/>
</dbReference>
<evidence type="ECO:0000256" key="5">
    <source>
        <dbReference type="ARBA" id="ARBA00022927"/>
    </source>
</evidence>
<feature type="transmembrane region" description="Helical" evidence="9">
    <location>
        <begin position="299"/>
        <end position="322"/>
    </location>
</feature>
<comment type="function">
    <text evidence="9 10">The central subunit of the protein translocation channel SecYEG. Consists of two halves formed by TMs 1-5 and 6-10. These two domains form a lateral gate at the front which open onto the bilayer between TMs 2 and 7, and are clamped together by SecE at the back. The channel is closed by both a pore ring composed of hydrophobic SecY resides and a short helix (helix 2A) on the extracellular side of the membrane which forms a plug. The plug probably moves laterally to allow the channel to open. The ring and the pore may move independently.</text>
</comment>
<keyword evidence="9" id="KW-1003">Cell membrane</keyword>
<dbReference type="InterPro" id="IPR002208">
    <property type="entry name" value="SecY/SEC61-alpha"/>
</dbReference>
<keyword evidence="6 9" id="KW-1133">Transmembrane helix</keyword>
<keyword evidence="4 9" id="KW-0812">Transmembrane</keyword>
<feature type="transmembrane region" description="Helical" evidence="9">
    <location>
        <begin position="33"/>
        <end position="52"/>
    </location>
</feature>
<feature type="transmembrane region" description="Helical" evidence="9">
    <location>
        <begin position="423"/>
        <end position="441"/>
    </location>
</feature>
<evidence type="ECO:0000256" key="10">
    <source>
        <dbReference type="RuleBase" id="RU000537"/>
    </source>
</evidence>
<feature type="transmembrane region" description="Helical" evidence="9">
    <location>
        <begin position="237"/>
        <end position="257"/>
    </location>
</feature>
<dbReference type="PROSITE" id="PS00755">
    <property type="entry name" value="SECY_1"/>
    <property type="match status" value="1"/>
</dbReference>
<evidence type="ECO:0000256" key="11">
    <source>
        <dbReference type="RuleBase" id="RU003484"/>
    </source>
</evidence>
<organism evidence="13 14">
    <name type="scientific">Candidatus Iainarchaeum sp</name>
    <dbReference type="NCBI Taxonomy" id="3101447"/>
    <lineage>
        <taxon>Archaea</taxon>
        <taxon>Candidatus Iainarchaeota</taxon>
        <taxon>Candidatus Iainarchaeia</taxon>
        <taxon>Candidatus Iainarchaeales</taxon>
        <taxon>Candidatus Iainarchaeaceae</taxon>
        <taxon>Candidatus Iainarchaeum</taxon>
    </lineage>
</organism>
<reference evidence="13" key="1">
    <citation type="submission" date="2021-03" db="EMBL/GenBank/DDBJ databases">
        <authorList>
            <person name="Jaffe A."/>
        </authorList>
    </citation>
    <scope>NUCLEOTIDE SEQUENCE</scope>
    <source>
        <strain evidence="13">RIFCSPLOWO2_01_FULL_AR10_48_17</strain>
    </source>
</reference>
<dbReference type="HAMAP" id="MF_01465">
    <property type="entry name" value="SecY"/>
    <property type="match status" value="1"/>
</dbReference>
<comment type="similarity">
    <text evidence="2 9 12">Belongs to the SecY/SEC61-alpha family.</text>
</comment>
<dbReference type="Proteomes" id="UP000675968">
    <property type="component" value="Unassembled WGS sequence"/>
</dbReference>
<dbReference type="InterPro" id="IPR026593">
    <property type="entry name" value="SecY"/>
</dbReference>
<evidence type="ECO:0000313" key="13">
    <source>
        <dbReference type="EMBL" id="MBS3062100.1"/>
    </source>
</evidence>
<name>A0A8T4LBK5_9ARCH</name>
<sequence length="462" mass="49130">MSAFLNALEPFYRWLPEVKTPEQQPSLSNRLKWTFGVLLIFFVMGAVSVIGLDLSASAGGQLSTLQFILASNIGTLITVGIGPIVLASIILQLLVGGKIINVDLSNPKDKARFSSAQKLLALILCFFESLAYVIGGLVAPQAGWFIPVVLQIALGSIILMYLDEVVSKYGIGSGIGLFIAAGVASHIVWRIFNPFNTIGQFDPLNGSGLLFLFFANLGSGILGAGVAYLLPILITLIIFFVVVFVEGMHVNIPITMGRAGVGGRFPVKLLYVSNVPVILAAAFLANIQLLSTAGQKIPLIGSVFAAISSFLTTPNGLLVTIIQQLVQGGGDIAFLLPQIGHAAVYLVFFTIICVVFGKLWVELAGQGSGAVSEQLQRAGMSIPGFRRDPRVMRQVLDRYIPTITILGSAFVGILAGFADLTNALGTGTGILLTVGIVYRLYEDLAKQQVFESNPMLAKMIGG</sequence>
<evidence type="ECO:0000256" key="6">
    <source>
        <dbReference type="ARBA" id="ARBA00022989"/>
    </source>
</evidence>
<dbReference type="InterPro" id="IPR023201">
    <property type="entry name" value="SecY_dom_sf"/>
</dbReference>
<accession>A0A8T4LBK5</accession>
<feature type="transmembrane region" description="Helical" evidence="9">
    <location>
        <begin position="169"/>
        <end position="189"/>
    </location>
</feature>
<feature type="transmembrane region" description="Helical" evidence="9">
    <location>
        <begin position="209"/>
        <end position="230"/>
    </location>
</feature>
<keyword evidence="5 9" id="KW-0653">Protein transport</keyword>
<comment type="subcellular location">
    <subcellularLocation>
        <location evidence="9">Cell membrane</location>
        <topology evidence="9">Multi-pass membrane protein</topology>
    </subcellularLocation>
    <subcellularLocation>
        <location evidence="1 11">Membrane</location>
        <topology evidence="1 11">Multi-pass membrane protein</topology>
    </subcellularLocation>
</comment>
<feature type="transmembrane region" description="Helical" evidence="9">
    <location>
        <begin position="144"/>
        <end position="162"/>
    </location>
</feature>
<dbReference type="PROSITE" id="PS00756">
    <property type="entry name" value="SECY_2"/>
    <property type="match status" value="1"/>
</dbReference>
<evidence type="ECO:0000256" key="9">
    <source>
        <dbReference type="HAMAP-Rule" id="MF_01465"/>
    </source>
</evidence>